<keyword evidence="2" id="KW-1185">Reference proteome</keyword>
<evidence type="ECO:0000313" key="2">
    <source>
        <dbReference type="Proteomes" id="UP000216188"/>
    </source>
</evidence>
<evidence type="ECO:0000313" key="1">
    <source>
        <dbReference type="EMBL" id="OYR23478.1"/>
    </source>
</evidence>
<comment type="caution">
    <text evidence="1">The sequence shown here is derived from an EMBL/GenBank/DDBJ whole genome shotgun (WGS) entry which is preliminary data.</text>
</comment>
<dbReference type="AlphaFoldDB" id="A0A256G8U0"/>
<sequence>MTCPESAQSATGFTRGAHSKSVKIALSIINGTPCQFSATVGKGASRLIA</sequence>
<reference evidence="1 2" key="1">
    <citation type="submission" date="2017-07" db="EMBL/GenBank/DDBJ databases">
        <title>Phylogenetic study on the rhizospheric bacterium Ochrobactrum sp. A44.</title>
        <authorList>
            <person name="Krzyzanowska D.M."/>
            <person name="Ossowicki A."/>
            <person name="Rajewska M."/>
            <person name="Maciag T."/>
            <person name="Kaczynski Z."/>
            <person name="Czerwicka M."/>
            <person name="Jafra S."/>
        </authorList>
    </citation>
    <scope>NUCLEOTIDE SEQUENCE [LARGE SCALE GENOMIC DNA]</scope>
    <source>
        <strain evidence="1 2">CCUG 30717</strain>
    </source>
</reference>
<dbReference type="Proteomes" id="UP000216188">
    <property type="component" value="Unassembled WGS sequence"/>
</dbReference>
<name>A0A256G8U0_9HYPH</name>
<protein>
    <submittedName>
        <fullName evidence="1">Uncharacterized protein</fullName>
    </submittedName>
</protein>
<dbReference type="EMBL" id="NNRM01000039">
    <property type="protein sequence ID" value="OYR23478.1"/>
    <property type="molecule type" value="Genomic_DNA"/>
</dbReference>
<organism evidence="1 2">
    <name type="scientific">Brucella pseudogrignonensis</name>
    <dbReference type="NCBI Taxonomy" id="419475"/>
    <lineage>
        <taxon>Bacteria</taxon>
        <taxon>Pseudomonadati</taxon>
        <taxon>Pseudomonadota</taxon>
        <taxon>Alphaproteobacteria</taxon>
        <taxon>Hyphomicrobiales</taxon>
        <taxon>Brucellaceae</taxon>
        <taxon>Brucella/Ochrobactrum group</taxon>
        <taxon>Brucella</taxon>
    </lineage>
</organism>
<accession>A0A256G8U0</accession>
<proteinExistence type="predicted"/>
<gene>
    <name evidence="1" type="ORF">CEV34_3482</name>
</gene>